<evidence type="ECO:0000313" key="2">
    <source>
        <dbReference type="Proteomes" id="UP000748531"/>
    </source>
</evidence>
<dbReference type="Proteomes" id="UP000748531">
    <property type="component" value="Unassembled WGS sequence"/>
</dbReference>
<accession>A0A8J4WDH7</accession>
<organism evidence="1 2">
    <name type="scientific">Paragonimus heterotremus</name>
    <dbReference type="NCBI Taxonomy" id="100268"/>
    <lineage>
        <taxon>Eukaryota</taxon>
        <taxon>Metazoa</taxon>
        <taxon>Spiralia</taxon>
        <taxon>Lophotrochozoa</taxon>
        <taxon>Platyhelminthes</taxon>
        <taxon>Trematoda</taxon>
        <taxon>Digenea</taxon>
        <taxon>Plagiorchiida</taxon>
        <taxon>Troglotremata</taxon>
        <taxon>Troglotrematidae</taxon>
        <taxon>Paragonimus</taxon>
    </lineage>
</organism>
<sequence>MDLEVWSQWSMPGMLLERWGELEQFVLECGPQKVCSEYNLLILRLLDGGGLLRLHANFPTTDWEANFIRWSDHSNPQSVRNLCDLLIGSALGINTYSVTCSQGLLSVQLSKLTDSSKWISFVRDILLSCPSSLLGCLFTKIILPCVDEVGYRSINSWPLDAPDLPTTLTNSSPSGILPLLRDAVLPTLTNAQDLVLISAIGSLGLQLNWSAFVSYFEEHRLRLRGTRALETDLPPTQNEVFLERLMITSSPVRFLLAPALYAFHNFSDVLLQDRFFNSVPSILVLFTFWTHCRPSDLFITSAFQPTPSVPVTETTTTQSNVEPDHPVYCDSNQTDRESFITTLRRREFGCGAELSTEAVDLIRFHRSTTQAFSLLMQQVVCRYTKQLPPYLRLAISRFACSLMSDDISSQDSGNNV</sequence>
<dbReference type="EMBL" id="LUCH01010445">
    <property type="protein sequence ID" value="KAF5395781.1"/>
    <property type="molecule type" value="Genomic_DNA"/>
</dbReference>
<reference evidence="1" key="1">
    <citation type="submission" date="2019-05" db="EMBL/GenBank/DDBJ databases">
        <title>Annotation for the trematode Paragonimus heterotremus.</title>
        <authorList>
            <person name="Choi Y.-J."/>
        </authorList>
    </citation>
    <scope>NUCLEOTIDE SEQUENCE</scope>
    <source>
        <strain evidence="1">LC</strain>
    </source>
</reference>
<keyword evidence="2" id="KW-1185">Reference proteome</keyword>
<name>A0A8J4WDH7_9TREM</name>
<comment type="caution">
    <text evidence="1">The sequence shown here is derived from an EMBL/GenBank/DDBJ whole genome shotgun (WGS) entry which is preliminary data.</text>
</comment>
<gene>
    <name evidence="1" type="ORF">PHET_11741</name>
</gene>
<protein>
    <submittedName>
        <fullName evidence="1">Uncharacterized protein</fullName>
    </submittedName>
</protein>
<proteinExistence type="predicted"/>
<evidence type="ECO:0000313" key="1">
    <source>
        <dbReference type="EMBL" id="KAF5395781.1"/>
    </source>
</evidence>
<dbReference type="OrthoDB" id="10679993at2759"/>
<dbReference type="AlphaFoldDB" id="A0A8J4WDH7"/>